<keyword evidence="3" id="KW-1185">Reference proteome</keyword>
<accession>A0ABR1KCR5</accession>
<comment type="caution">
    <text evidence="2">The sequence shown here is derived from an EMBL/GenBank/DDBJ whole genome shotgun (WGS) entry which is preliminary data.</text>
</comment>
<reference evidence="2 3" key="1">
    <citation type="submission" date="2024-04" db="EMBL/GenBank/DDBJ databases">
        <title>Phyllosticta paracitricarpa is synonymous to the EU quarantine fungus P. citricarpa based on phylogenomic analyses.</title>
        <authorList>
            <consortium name="Lawrence Berkeley National Laboratory"/>
            <person name="Van Ingen-Buijs V.A."/>
            <person name="Van Westerhoven A.C."/>
            <person name="Haridas S."/>
            <person name="Skiadas P."/>
            <person name="Martin F."/>
            <person name="Groenewald J.Z."/>
            <person name="Crous P.W."/>
            <person name="Seidl M.F."/>
        </authorList>
    </citation>
    <scope>NUCLEOTIDE SEQUENCE [LARGE SCALE GENOMIC DNA]</scope>
    <source>
        <strain evidence="2 3">CBS 123371</strain>
    </source>
</reference>
<keyword evidence="1" id="KW-0472">Membrane</keyword>
<proteinExistence type="predicted"/>
<dbReference type="EMBL" id="JBBPHU010000012">
    <property type="protein sequence ID" value="KAK7511339.1"/>
    <property type="molecule type" value="Genomic_DNA"/>
</dbReference>
<dbReference type="Proteomes" id="UP001363622">
    <property type="component" value="Unassembled WGS sequence"/>
</dbReference>
<evidence type="ECO:0000313" key="3">
    <source>
        <dbReference type="Proteomes" id="UP001363622"/>
    </source>
</evidence>
<sequence length="122" mass="13640">MSSLHVFLSLCTSILLNLAPSVLLFTCLTRPSALHSNYYHHHQQQQLPSTILHSPSTERTLFAWLPLQTAMLASLHRRRMSLITITFSTLILSLLSLSPAFGLDSDSFFAHFAYTAPDRAAL</sequence>
<keyword evidence="1" id="KW-0812">Transmembrane</keyword>
<evidence type="ECO:0000313" key="2">
    <source>
        <dbReference type="EMBL" id="KAK7511339.1"/>
    </source>
</evidence>
<organism evidence="2 3">
    <name type="scientific">Phyllosticta citriasiana</name>
    <dbReference type="NCBI Taxonomy" id="595635"/>
    <lineage>
        <taxon>Eukaryota</taxon>
        <taxon>Fungi</taxon>
        <taxon>Dikarya</taxon>
        <taxon>Ascomycota</taxon>
        <taxon>Pezizomycotina</taxon>
        <taxon>Dothideomycetes</taxon>
        <taxon>Dothideomycetes incertae sedis</taxon>
        <taxon>Botryosphaeriales</taxon>
        <taxon>Phyllostictaceae</taxon>
        <taxon>Phyllosticta</taxon>
    </lineage>
</organism>
<protein>
    <submittedName>
        <fullName evidence="2">Uncharacterized protein</fullName>
    </submittedName>
</protein>
<gene>
    <name evidence="2" type="ORF">IWZ03DRAFT_58391</name>
</gene>
<keyword evidence="1" id="KW-1133">Transmembrane helix</keyword>
<feature type="transmembrane region" description="Helical" evidence="1">
    <location>
        <begin position="80"/>
        <end position="101"/>
    </location>
</feature>
<name>A0ABR1KCR5_9PEZI</name>
<feature type="transmembrane region" description="Helical" evidence="1">
    <location>
        <begin position="6"/>
        <end position="28"/>
    </location>
</feature>
<evidence type="ECO:0000256" key="1">
    <source>
        <dbReference type="SAM" id="Phobius"/>
    </source>
</evidence>